<protein>
    <submittedName>
        <fullName evidence="1">Uncharacterized protein</fullName>
    </submittedName>
</protein>
<dbReference type="AlphaFoldDB" id="A0A1Q9R396"/>
<sequence>MTKIKIERMAREFATGALKDPGSAEFRNQNEFCGEVNSKNSFGGYTGFQRFIAASRDLVVFERDSGLSPAEFAKAWNQVCL</sequence>
<name>A0A1Q9R396_PSEPU</name>
<evidence type="ECO:0000313" key="1">
    <source>
        <dbReference type="EMBL" id="OLS61874.1"/>
    </source>
</evidence>
<accession>A0A1Q9R396</accession>
<organism evidence="1 2">
    <name type="scientific">Pseudomonas putida</name>
    <name type="common">Arthrobacter siderocapsulatus</name>
    <dbReference type="NCBI Taxonomy" id="303"/>
    <lineage>
        <taxon>Bacteria</taxon>
        <taxon>Pseudomonadati</taxon>
        <taxon>Pseudomonadota</taxon>
        <taxon>Gammaproteobacteria</taxon>
        <taxon>Pseudomonadales</taxon>
        <taxon>Pseudomonadaceae</taxon>
        <taxon>Pseudomonas</taxon>
    </lineage>
</organism>
<comment type="caution">
    <text evidence="1">The sequence shown here is derived from an EMBL/GenBank/DDBJ whole genome shotgun (WGS) entry which is preliminary data.</text>
</comment>
<gene>
    <name evidence="1" type="ORF">PSEMO_32470</name>
</gene>
<evidence type="ECO:0000313" key="2">
    <source>
        <dbReference type="Proteomes" id="UP000186736"/>
    </source>
</evidence>
<proteinExistence type="predicted"/>
<dbReference type="Proteomes" id="UP000186736">
    <property type="component" value="Unassembled WGS sequence"/>
</dbReference>
<reference evidence="1 2" key="1">
    <citation type="submission" date="2016-10" db="EMBL/GenBank/DDBJ databases">
        <title>Genome Sequence of Pseudomonas putida GM4FR.</title>
        <authorList>
            <person name="Poehlein A."/>
            <person name="Wemheuer F."/>
            <person name="Hollensteiner J."/>
            <person name="Wemheuer B."/>
        </authorList>
    </citation>
    <scope>NUCLEOTIDE SEQUENCE [LARGE SCALE GENOMIC DNA]</scope>
    <source>
        <strain evidence="1 2">GM4FR</strain>
    </source>
</reference>
<dbReference type="EMBL" id="MKZO01000026">
    <property type="protein sequence ID" value="OLS61874.1"/>
    <property type="molecule type" value="Genomic_DNA"/>
</dbReference>